<evidence type="ECO:0000256" key="1">
    <source>
        <dbReference type="SAM" id="MobiDB-lite"/>
    </source>
</evidence>
<dbReference type="EnsemblMetazoa" id="ASIC011202-RA">
    <property type="protein sequence ID" value="ASIC011202-PA"/>
    <property type="gene ID" value="ASIC011202"/>
</dbReference>
<name>A0A084VZL1_ANOSI</name>
<feature type="compositionally biased region" description="Basic and acidic residues" evidence="1">
    <location>
        <begin position="60"/>
        <end position="71"/>
    </location>
</feature>
<proteinExistence type="predicted"/>
<dbReference type="VEuPathDB" id="VectorBase:ASIC011202"/>
<protein>
    <submittedName>
        <fullName evidence="2 3">Uncharacterized protein</fullName>
    </submittedName>
</protein>
<feature type="compositionally biased region" description="Basic residues" evidence="1">
    <location>
        <begin position="1"/>
        <end position="10"/>
    </location>
</feature>
<sequence length="80" mass="9341">MLKLLQHRKQGRDPRSLKEHRNRRERCIDAVVASDKGKNQTPRMAEGALPVEKRIGRHRTDEVATEDDSRSLRPIRCTIR</sequence>
<reference evidence="2 4" key="1">
    <citation type="journal article" date="2014" name="BMC Genomics">
        <title>Genome sequence of Anopheles sinensis provides insight into genetics basis of mosquito competence for malaria parasites.</title>
        <authorList>
            <person name="Zhou D."/>
            <person name="Zhang D."/>
            <person name="Ding G."/>
            <person name="Shi L."/>
            <person name="Hou Q."/>
            <person name="Ye Y."/>
            <person name="Xu Y."/>
            <person name="Zhou H."/>
            <person name="Xiong C."/>
            <person name="Li S."/>
            <person name="Yu J."/>
            <person name="Hong S."/>
            <person name="Yu X."/>
            <person name="Zou P."/>
            <person name="Chen C."/>
            <person name="Chang X."/>
            <person name="Wang W."/>
            <person name="Lv Y."/>
            <person name="Sun Y."/>
            <person name="Ma L."/>
            <person name="Shen B."/>
            <person name="Zhu C."/>
        </authorList>
    </citation>
    <scope>NUCLEOTIDE SEQUENCE [LARGE SCALE GENOMIC DNA]</scope>
</reference>
<keyword evidence="4" id="KW-1185">Reference proteome</keyword>
<organism evidence="2">
    <name type="scientific">Anopheles sinensis</name>
    <name type="common">Mosquito</name>
    <dbReference type="NCBI Taxonomy" id="74873"/>
    <lineage>
        <taxon>Eukaryota</taxon>
        <taxon>Metazoa</taxon>
        <taxon>Ecdysozoa</taxon>
        <taxon>Arthropoda</taxon>
        <taxon>Hexapoda</taxon>
        <taxon>Insecta</taxon>
        <taxon>Pterygota</taxon>
        <taxon>Neoptera</taxon>
        <taxon>Endopterygota</taxon>
        <taxon>Diptera</taxon>
        <taxon>Nematocera</taxon>
        <taxon>Culicoidea</taxon>
        <taxon>Culicidae</taxon>
        <taxon>Anophelinae</taxon>
        <taxon>Anopheles</taxon>
    </lineage>
</organism>
<dbReference type="Proteomes" id="UP000030765">
    <property type="component" value="Unassembled WGS sequence"/>
</dbReference>
<evidence type="ECO:0000313" key="3">
    <source>
        <dbReference type="EnsemblMetazoa" id="ASIC011202-PA"/>
    </source>
</evidence>
<feature type="region of interest" description="Disordered" evidence="1">
    <location>
        <begin position="1"/>
        <end position="24"/>
    </location>
</feature>
<evidence type="ECO:0000313" key="2">
    <source>
        <dbReference type="EMBL" id="KFB43405.1"/>
    </source>
</evidence>
<accession>A0A084VZL1</accession>
<feature type="region of interest" description="Disordered" evidence="1">
    <location>
        <begin position="60"/>
        <end position="80"/>
    </location>
</feature>
<gene>
    <name evidence="2" type="ORF">ZHAS_00011202</name>
</gene>
<dbReference type="AlphaFoldDB" id="A0A084VZL1"/>
<reference evidence="3" key="2">
    <citation type="submission" date="2020-05" db="UniProtKB">
        <authorList>
            <consortium name="EnsemblMetazoa"/>
        </authorList>
    </citation>
    <scope>IDENTIFICATION</scope>
</reference>
<evidence type="ECO:0000313" key="4">
    <source>
        <dbReference type="Proteomes" id="UP000030765"/>
    </source>
</evidence>
<dbReference type="EMBL" id="ATLV01018856">
    <property type="status" value="NOT_ANNOTATED_CDS"/>
    <property type="molecule type" value="Genomic_DNA"/>
</dbReference>
<dbReference type="EMBL" id="KE525251">
    <property type="protein sequence ID" value="KFB43405.1"/>
    <property type="molecule type" value="Genomic_DNA"/>
</dbReference>